<comment type="similarity">
    <text evidence="1 3">Belongs to the UDP-glycosyltransferase family.</text>
</comment>
<evidence type="ECO:0000313" key="5">
    <source>
        <dbReference type="EMBL" id="KAJ8441179.1"/>
    </source>
</evidence>
<dbReference type="GO" id="GO:0080044">
    <property type="term" value="F:quercetin 7-O-glucosyltransferase activity"/>
    <property type="evidence" value="ECO:0007669"/>
    <property type="project" value="TreeGrafter"/>
</dbReference>
<protein>
    <recommendedName>
        <fullName evidence="4">Glycosyltransferase</fullName>
        <ecNumber evidence="4">2.4.1.-</ecNumber>
    </recommendedName>
</protein>
<dbReference type="EMBL" id="JAKOGI010000174">
    <property type="protein sequence ID" value="KAJ8441179.1"/>
    <property type="molecule type" value="Genomic_DNA"/>
</dbReference>
<dbReference type="PROSITE" id="PS00375">
    <property type="entry name" value="UDPGT"/>
    <property type="match status" value="1"/>
</dbReference>
<comment type="caution">
    <text evidence="5">The sequence shown here is derived from an EMBL/GenBank/DDBJ whole genome shotgun (WGS) entry which is preliminary data.</text>
</comment>
<evidence type="ECO:0000256" key="4">
    <source>
        <dbReference type="RuleBase" id="RU362057"/>
    </source>
</evidence>
<sequence>MDIHNPKMSSSSPHVLMFPLPAQGDLSPMLKLAEILCLANLKVTFINSTHNHQCLTRHSDIETRFSRYPEFEFKVIPDGLPDDHPRTGGGWLLELLQGLKSNVEPFLRERLLPESRSTHKSPVTCLIADALLRFAFDVANEAEVPVIEFRAMGACAIWAFFCIPKLIEAGEVPFKDEEMDELVHNVPGMTTFLRRRDLPSICRVKDASIPDIQFAVKIQKTWKAQYLILNTFEDLEGPILSLIQEHCPRIYTVGPLHAYLKYRLGLTETTLSTSLWEEDRSCISWLDQKPDKSVVYVSFGSLASITKDQLVEFWAGLVQSKKYFLWVVRPNMIVGSDPNSPTPNELLEGTKERGLVVGWAPQEEVLSHQAIGGFLTHSGWNSIIESIVAGVPMLCWPAFADQQVNSRCVSEVWRIGLDMKDKCDRTTVEKMVRDLMDAKREELERPMAKLSNLAKKSITEGGSSYCNIDRLVEDIKLMSTKEAS</sequence>
<gene>
    <name evidence="5" type="ORF">Cgig2_024908</name>
</gene>
<evidence type="ECO:0000256" key="3">
    <source>
        <dbReference type="RuleBase" id="RU003718"/>
    </source>
</evidence>
<dbReference type="InterPro" id="IPR002213">
    <property type="entry name" value="UDP_glucos_trans"/>
</dbReference>
<keyword evidence="3" id="KW-0328">Glycosyltransferase</keyword>
<dbReference type="AlphaFoldDB" id="A0A9Q1QGQ1"/>
<dbReference type="GO" id="GO:0080043">
    <property type="term" value="F:quercetin 3-O-glucosyltransferase activity"/>
    <property type="evidence" value="ECO:0007669"/>
    <property type="project" value="TreeGrafter"/>
</dbReference>
<evidence type="ECO:0000313" key="6">
    <source>
        <dbReference type="Proteomes" id="UP001153076"/>
    </source>
</evidence>
<dbReference type="PANTHER" id="PTHR11926">
    <property type="entry name" value="GLUCOSYL/GLUCURONOSYL TRANSFERASES"/>
    <property type="match status" value="1"/>
</dbReference>
<reference evidence="5" key="1">
    <citation type="submission" date="2022-04" db="EMBL/GenBank/DDBJ databases">
        <title>Carnegiea gigantea Genome sequencing and assembly v2.</title>
        <authorList>
            <person name="Copetti D."/>
            <person name="Sanderson M.J."/>
            <person name="Burquez A."/>
            <person name="Wojciechowski M.F."/>
        </authorList>
    </citation>
    <scope>NUCLEOTIDE SEQUENCE</scope>
    <source>
        <strain evidence="5">SGP5-SGP5p</strain>
        <tissue evidence="5">Aerial part</tissue>
    </source>
</reference>
<dbReference type="InterPro" id="IPR035595">
    <property type="entry name" value="UDP_glycos_trans_CS"/>
</dbReference>
<dbReference type="PANTHER" id="PTHR11926:SF1392">
    <property type="entry name" value="GLYCOSYLTRANSFERASE"/>
    <property type="match status" value="1"/>
</dbReference>
<name>A0A9Q1QGQ1_9CARY</name>
<evidence type="ECO:0000256" key="2">
    <source>
        <dbReference type="ARBA" id="ARBA00022679"/>
    </source>
</evidence>
<dbReference type="Pfam" id="PF00201">
    <property type="entry name" value="UDPGT"/>
    <property type="match status" value="1"/>
</dbReference>
<evidence type="ECO:0000256" key="1">
    <source>
        <dbReference type="ARBA" id="ARBA00009995"/>
    </source>
</evidence>
<organism evidence="5 6">
    <name type="scientific">Carnegiea gigantea</name>
    <dbReference type="NCBI Taxonomy" id="171969"/>
    <lineage>
        <taxon>Eukaryota</taxon>
        <taxon>Viridiplantae</taxon>
        <taxon>Streptophyta</taxon>
        <taxon>Embryophyta</taxon>
        <taxon>Tracheophyta</taxon>
        <taxon>Spermatophyta</taxon>
        <taxon>Magnoliopsida</taxon>
        <taxon>eudicotyledons</taxon>
        <taxon>Gunneridae</taxon>
        <taxon>Pentapetalae</taxon>
        <taxon>Caryophyllales</taxon>
        <taxon>Cactineae</taxon>
        <taxon>Cactaceae</taxon>
        <taxon>Cactoideae</taxon>
        <taxon>Echinocereeae</taxon>
        <taxon>Carnegiea</taxon>
    </lineage>
</organism>
<dbReference type="Gene3D" id="3.40.50.2000">
    <property type="entry name" value="Glycogen Phosphorylase B"/>
    <property type="match status" value="2"/>
</dbReference>
<dbReference type="OrthoDB" id="5835829at2759"/>
<dbReference type="SUPFAM" id="SSF53756">
    <property type="entry name" value="UDP-Glycosyltransferase/glycogen phosphorylase"/>
    <property type="match status" value="1"/>
</dbReference>
<dbReference type="Proteomes" id="UP001153076">
    <property type="component" value="Unassembled WGS sequence"/>
</dbReference>
<keyword evidence="6" id="KW-1185">Reference proteome</keyword>
<keyword evidence="2 3" id="KW-0808">Transferase</keyword>
<dbReference type="CDD" id="cd03784">
    <property type="entry name" value="GT1_Gtf-like"/>
    <property type="match status" value="1"/>
</dbReference>
<proteinExistence type="inferred from homology"/>
<dbReference type="EC" id="2.4.1.-" evidence="4"/>
<dbReference type="FunFam" id="3.40.50.2000:FF:000040">
    <property type="entry name" value="UDP-glycosyltransferase 76C1"/>
    <property type="match status" value="1"/>
</dbReference>
<accession>A0A9Q1QGQ1</accession>